<dbReference type="SUPFAM" id="SSF144000">
    <property type="entry name" value="Oxysterol-binding protein-like"/>
    <property type="match status" value="1"/>
</dbReference>
<sequence length="58" mass="6690">DVDQEVLDDEPRSILLGIIGQLRKGMDLHRVTLPTFVLEPRSMCERITDFMSHPELII</sequence>
<protein>
    <submittedName>
        <fullName evidence="2">Uncharacterized protein</fullName>
    </submittedName>
</protein>
<name>A0A4P9WCS4_9FUNG</name>
<keyword evidence="3" id="KW-1185">Reference proteome</keyword>
<reference evidence="3" key="1">
    <citation type="journal article" date="2018" name="Nat. Microbiol.">
        <title>Leveraging single-cell genomics to expand the fungal tree of life.</title>
        <authorList>
            <person name="Ahrendt S.R."/>
            <person name="Quandt C.A."/>
            <person name="Ciobanu D."/>
            <person name="Clum A."/>
            <person name="Salamov A."/>
            <person name="Andreopoulos B."/>
            <person name="Cheng J.F."/>
            <person name="Woyke T."/>
            <person name="Pelin A."/>
            <person name="Henrissat B."/>
            <person name="Reynolds N.K."/>
            <person name="Benny G.L."/>
            <person name="Smith M.E."/>
            <person name="James T.Y."/>
            <person name="Grigoriev I.V."/>
        </authorList>
    </citation>
    <scope>NUCLEOTIDE SEQUENCE [LARGE SCALE GENOMIC DNA]</scope>
</reference>
<feature type="non-terminal residue" evidence="2">
    <location>
        <position position="1"/>
    </location>
</feature>
<proteinExistence type="inferred from homology"/>
<dbReference type="Proteomes" id="UP000269721">
    <property type="component" value="Unassembled WGS sequence"/>
</dbReference>
<dbReference type="InterPro" id="IPR037239">
    <property type="entry name" value="OSBP_sf"/>
</dbReference>
<dbReference type="InterPro" id="IPR000648">
    <property type="entry name" value="Oxysterol-bd"/>
</dbReference>
<accession>A0A4P9WCS4</accession>
<organism evidence="2 3">
    <name type="scientific">Blyttiomyces helicus</name>
    <dbReference type="NCBI Taxonomy" id="388810"/>
    <lineage>
        <taxon>Eukaryota</taxon>
        <taxon>Fungi</taxon>
        <taxon>Fungi incertae sedis</taxon>
        <taxon>Chytridiomycota</taxon>
        <taxon>Chytridiomycota incertae sedis</taxon>
        <taxon>Chytridiomycetes</taxon>
        <taxon>Chytridiomycetes incertae sedis</taxon>
        <taxon>Blyttiomyces</taxon>
    </lineage>
</organism>
<dbReference type="EMBL" id="KZ995710">
    <property type="protein sequence ID" value="RKO90132.1"/>
    <property type="molecule type" value="Genomic_DNA"/>
</dbReference>
<evidence type="ECO:0000256" key="1">
    <source>
        <dbReference type="ARBA" id="ARBA00008842"/>
    </source>
</evidence>
<dbReference type="GO" id="GO:0008289">
    <property type="term" value="F:lipid binding"/>
    <property type="evidence" value="ECO:0007669"/>
    <property type="project" value="InterPro"/>
</dbReference>
<dbReference type="OrthoDB" id="14833at2759"/>
<gene>
    <name evidence="2" type="ORF">BDK51DRAFT_7896</name>
</gene>
<comment type="similarity">
    <text evidence="1">Belongs to the OSBP family.</text>
</comment>
<feature type="non-terminal residue" evidence="2">
    <location>
        <position position="58"/>
    </location>
</feature>
<evidence type="ECO:0000313" key="2">
    <source>
        <dbReference type="EMBL" id="RKO90132.1"/>
    </source>
</evidence>
<dbReference type="AlphaFoldDB" id="A0A4P9WCS4"/>
<dbReference type="Pfam" id="PF01237">
    <property type="entry name" value="Oxysterol_BP"/>
    <property type="match status" value="1"/>
</dbReference>
<evidence type="ECO:0000313" key="3">
    <source>
        <dbReference type="Proteomes" id="UP000269721"/>
    </source>
</evidence>